<feature type="signal peptide" evidence="1">
    <location>
        <begin position="1"/>
        <end position="21"/>
    </location>
</feature>
<dbReference type="PROSITE" id="PS51257">
    <property type="entry name" value="PROKAR_LIPOPROTEIN"/>
    <property type="match status" value="1"/>
</dbReference>
<dbReference type="GeneID" id="96998300"/>
<sequence>MQKRNKYFSFVIFAICLLLSACVHKHKNSEVINKDAKYVTLSTNSSKVDLRSIFSFYDKDGKFLESNRFDDLILSNAIEFKDNIYYYGSKGIIKIDRNKNTIKKILDTSSDNIDEEEGILYYNVNEDFVESSKFDNKSKICKFEEKECVSFNKMIHGFKVLKNNLYIILDSLQSDDETYTLRVYDFNTKKILNEYNVPKGTDLQKADNKIYVIESGKPAYEYGNKENILSNDEYINNLFFNKNNKLIMEKYKHENGNSFLSLYNFTDKKEVVKISDGDGMYYTPYSDTVISMDTANNKFTDLSNNKTIELKQFNNYKTFNALPLE</sequence>
<name>H3NLS2_9FIRM</name>
<dbReference type="HOGENOM" id="CLU_854618_0_0_9"/>
<gene>
    <name evidence="2" type="ORF">HMPREF9709_00283</name>
</gene>
<feature type="chain" id="PRO_5039243462" description="DUF5050 domain-containing protein" evidence="1">
    <location>
        <begin position="22"/>
        <end position="325"/>
    </location>
</feature>
<dbReference type="AlphaFoldDB" id="H3NLS2"/>
<protein>
    <recommendedName>
        <fullName evidence="4">DUF5050 domain-containing protein</fullName>
    </recommendedName>
</protein>
<evidence type="ECO:0000313" key="2">
    <source>
        <dbReference type="EMBL" id="EHR35729.1"/>
    </source>
</evidence>
<reference evidence="2 3" key="1">
    <citation type="submission" date="2012-01" db="EMBL/GenBank/DDBJ databases">
        <title>The Genome Sequence of Helcococcus kunzii ATCC 51366.</title>
        <authorList>
            <consortium name="The Broad Institute Genome Sequencing Platform"/>
            <person name="Earl A."/>
            <person name="Ward D."/>
            <person name="Feldgarden M."/>
            <person name="Gevers D."/>
            <person name="Huys G."/>
            <person name="Young S.K."/>
            <person name="Zeng Q."/>
            <person name="Gargeya S."/>
            <person name="Fitzgerald M."/>
            <person name="Haas B."/>
            <person name="Abouelleil A."/>
            <person name="Alvarado L."/>
            <person name="Arachchi H.M."/>
            <person name="Berlin A."/>
            <person name="Chapman S.B."/>
            <person name="Gearin G."/>
            <person name="Goldberg J."/>
            <person name="Griggs A."/>
            <person name="Gujja S."/>
            <person name="Hansen M."/>
            <person name="Heiman D."/>
            <person name="Howarth C."/>
            <person name="Larimer J."/>
            <person name="Lui A."/>
            <person name="MacDonald P.J.P."/>
            <person name="McCowen C."/>
            <person name="Montmayeur A."/>
            <person name="Murphy C."/>
            <person name="Neiman D."/>
            <person name="Pearson M."/>
            <person name="Priest M."/>
            <person name="Roberts A."/>
            <person name="Saif S."/>
            <person name="Shea T."/>
            <person name="Sisk P."/>
            <person name="Stolte C."/>
            <person name="Sykes S."/>
            <person name="Wortman J."/>
            <person name="Nusbaum C."/>
            <person name="Birren B."/>
        </authorList>
    </citation>
    <scope>NUCLEOTIDE SEQUENCE [LARGE SCALE GENOMIC DNA]</scope>
    <source>
        <strain evidence="2 3">ATCC 51366</strain>
    </source>
</reference>
<dbReference type="RefSeq" id="WP_005397229.1">
    <property type="nucleotide sequence ID" value="NZ_JH601088.1"/>
</dbReference>
<dbReference type="EMBL" id="AGEI01000010">
    <property type="protein sequence ID" value="EHR35729.1"/>
    <property type="molecule type" value="Genomic_DNA"/>
</dbReference>
<accession>H3NLS2</accession>
<evidence type="ECO:0008006" key="4">
    <source>
        <dbReference type="Google" id="ProtNLM"/>
    </source>
</evidence>
<evidence type="ECO:0000256" key="1">
    <source>
        <dbReference type="SAM" id="SignalP"/>
    </source>
</evidence>
<dbReference type="Proteomes" id="UP000004191">
    <property type="component" value="Unassembled WGS sequence"/>
</dbReference>
<proteinExistence type="predicted"/>
<keyword evidence="1" id="KW-0732">Signal</keyword>
<evidence type="ECO:0000313" key="3">
    <source>
        <dbReference type="Proteomes" id="UP000004191"/>
    </source>
</evidence>
<dbReference type="SUPFAM" id="SSF82171">
    <property type="entry name" value="DPP6 N-terminal domain-like"/>
    <property type="match status" value="1"/>
</dbReference>
<organism evidence="2 3">
    <name type="scientific">Helcococcus kunzii ATCC 51366</name>
    <dbReference type="NCBI Taxonomy" id="883114"/>
    <lineage>
        <taxon>Bacteria</taxon>
        <taxon>Bacillati</taxon>
        <taxon>Bacillota</taxon>
        <taxon>Tissierellia</taxon>
        <taxon>Tissierellales</taxon>
        <taxon>Peptoniphilaceae</taxon>
        <taxon>Helcococcus</taxon>
    </lineage>
</organism>
<dbReference type="OrthoDB" id="9946918at2"/>
<dbReference type="STRING" id="883114.HMPREF9709_00283"/>
<comment type="caution">
    <text evidence="2">The sequence shown here is derived from an EMBL/GenBank/DDBJ whole genome shotgun (WGS) entry which is preliminary data.</text>
</comment>
<keyword evidence="3" id="KW-1185">Reference proteome</keyword>